<dbReference type="AlphaFoldDB" id="A0A6M3MAX9"/>
<reference evidence="1" key="1">
    <citation type="submission" date="2020-03" db="EMBL/GenBank/DDBJ databases">
        <title>The deep terrestrial virosphere.</title>
        <authorList>
            <person name="Holmfeldt K."/>
            <person name="Nilsson E."/>
            <person name="Simone D."/>
            <person name="Lopez-Fernandez M."/>
            <person name="Wu X."/>
            <person name="de Brujin I."/>
            <person name="Lundin D."/>
            <person name="Andersson A."/>
            <person name="Bertilsson S."/>
            <person name="Dopson M."/>
        </authorList>
    </citation>
    <scope>NUCLEOTIDE SEQUENCE</scope>
    <source>
        <strain evidence="1">MM171B01666</strain>
    </source>
</reference>
<protein>
    <submittedName>
        <fullName evidence="1">Uncharacterized protein</fullName>
    </submittedName>
</protein>
<accession>A0A6M3MAX9</accession>
<gene>
    <name evidence="1" type="ORF">MM171B01666_0006</name>
</gene>
<dbReference type="EMBL" id="MT143747">
    <property type="protein sequence ID" value="QJB01952.1"/>
    <property type="molecule type" value="Genomic_DNA"/>
</dbReference>
<evidence type="ECO:0000313" key="1">
    <source>
        <dbReference type="EMBL" id="QJB01952.1"/>
    </source>
</evidence>
<sequence length="100" mass="11883">MITLDVCDHPLFMRLAKERIQPFSRTYYEMDNGLYTLDIKEAKEFTEGGYKHFKILSVTLYRVGDSEFLDYERAIEYSMVMLILTYGFRKFKIAKDGVKE</sequence>
<organism evidence="1">
    <name type="scientific">viral metagenome</name>
    <dbReference type="NCBI Taxonomy" id="1070528"/>
    <lineage>
        <taxon>unclassified sequences</taxon>
        <taxon>metagenomes</taxon>
        <taxon>organismal metagenomes</taxon>
    </lineage>
</organism>
<proteinExistence type="predicted"/>
<name>A0A6M3MAX9_9ZZZZ</name>